<reference evidence="2" key="1">
    <citation type="submission" date="2018-05" db="EMBL/GenBank/DDBJ databases">
        <authorList>
            <person name="Lanie J.A."/>
            <person name="Ng W.-L."/>
            <person name="Kazmierczak K.M."/>
            <person name="Andrzejewski T.M."/>
            <person name="Davidsen T.M."/>
            <person name="Wayne K.J."/>
            <person name="Tettelin H."/>
            <person name="Glass J.I."/>
            <person name="Rusch D."/>
            <person name="Podicherti R."/>
            <person name="Tsui H.-C.T."/>
            <person name="Winkler M.E."/>
        </authorList>
    </citation>
    <scope>NUCLEOTIDE SEQUENCE</scope>
</reference>
<evidence type="ECO:0000256" key="1">
    <source>
        <dbReference type="SAM" id="MobiDB-lite"/>
    </source>
</evidence>
<dbReference type="AlphaFoldDB" id="A0A382JJD5"/>
<organism evidence="2">
    <name type="scientific">marine metagenome</name>
    <dbReference type="NCBI Taxonomy" id="408172"/>
    <lineage>
        <taxon>unclassified sequences</taxon>
        <taxon>metagenomes</taxon>
        <taxon>ecological metagenomes</taxon>
    </lineage>
</organism>
<accession>A0A382JJD5</accession>
<gene>
    <name evidence="2" type="ORF">METZ01_LOCUS263635</name>
</gene>
<protein>
    <submittedName>
        <fullName evidence="2">Uncharacterized protein</fullName>
    </submittedName>
</protein>
<feature type="region of interest" description="Disordered" evidence="1">
    <location>
        <begin position="36"/>
        <end position="73"/>
    </location>
</feature>
<feature type="compositionally biased region" description="Polar residues" evidence="1">
    <location>
        <begin position="40"/>
        <end position="53"/>
    </location>
</feature>
<sequence>MEISRPIAHIDRRLQEIDREIHSALRNIRRNLEELEQASRSRSSTVAPTSSGDSFADLLRSALDSTAEGDQKG</sequence>
<dbReference type="EMBL" id="UINC01073995">
    <property type="protein sequence ID" value="SVC10781.1"/>
    <property type="molecule type" value="Genomic_DNA"/>
</dbReference>
<proteinExistence type="predicted"/>
<evidence type="ECO:0000313" key="2">
    <source>
        <dbReference type="EMBL" id="SVC10781.1"/>
    </source>
</evidence>
<name>A0A382JJD5_9ZZZZ</name>